<dbReference type="Proteomes" id="UP001262582">
    <property type="component" value="Unassembled WGS sequence"/>
</dbReference>
<gene>
    <name evidence="2" type="ORF">RM539_16765</name>
</gene>
<comment type="caution">
    <text evidence="2">The sequence shown here is derived from an EMBL/GenBank/DDBJ whole genome shotgun (WGS) entry which is preliminary data.</text>
</comment>
<feature type="chain" id="PRO_5046983296" evidence="1">
    <location>
        <begin position="20"/>
        <end position="281"/>
    </location>
</feature>
<dbReference type="SUPFAM" id="SSF48452">
    <property type="entry name" value="TPR-like"/>
    <property type="match status" value="1"/>
</dbReference>
<accession>A0ABU3D9M2</accession>
<feature type="signal peptide" evidence="1">
    <location>
        <begin position="1"/>
        <end position="19"/>
    </location>
</feature>
<dbReference type="Pfam" id="PF11138">
    <property type="entry name" value="DUF2911"/>
    <property type="match status" value="1"/>
</dbReference>
<dbReference type="Gene3D" id="1.25.40.10">
    <property type="entry name" value="Tetratricopeptide repeat domain"/>
    <property type="match status" value="1"/>
</dbReference>
<evidence type="ECO:0000256" key="1">
    <source>
        <dbReference type="SAM" id="SignalP"/>
    </source>
</evidence>
<dbReference type="EMBL" id="JAVRHK010000017">
    <property type="protein sequence ID" value="MDT0678237.1"/>
    <property type="molecule type" value="Genomic_DNA"/>
</dbReference>
<organism evidence="2 3">
    <name type="scientific">Autumnicola musiva</name>
    <dbReference type="NCBI Taxonomy" id="3075589"/>
    <lineage>
        <taxon>Bacteria</taxon>
        <taxon>Pseudomonadati</taxon>
        <taxon>Bacteroidota</taxon>
        <taxon>Flavobacteriia</taxon>
        <taxon>Flavobacteriales</taxon>
        <taxon>Flavobacteriaceae</taxon>
        <taxon>Autumnicola</taxon>
    </lineage>
</organism>
<protein>
    <submittedName>
        <fullName evidence="2">DUF2911 domain-containing protein</fullName>
    </submittedName>
</protein>
<reference evidence="2 3" key="1">
    <citation type="submission" date="2023-09" db="EMBL/GenBank/DDBJ databases">
        <authorList>
            <person name="Rey-Velasco X."/>
        </authorList>
    </citation>
    <scope>NUCLEOTIDE SEQUENCE [LARGE SCALE GENOMIC DNA]</scope>
    <source>
        <strain evidence="2 3">F117</strain>
    </source>
</reference>
<dbReference type="RefSeq" id="WP_311504572.1">
    <property type="nucleotide sequence ID" value="NZ_JAVRHK010000017.1"/>
</dbReference>
<evidence type="ECO:0000313" key="3">
    <source>
        <dbReference type="Proteomes" id="UP001262582"/>
    </source>
</evidence>
<evidence type="ECO:0000313" key="2">
    <source>
        <dbReference type="EMBL" id="MDT0678237.1"/>
    </source>
</evidence>
<proteinExistence type="predicted"/>
<name>A0ABU3D9M2_9FLAO</name>
<dbReference type="InterPro" id="IPR011990">
    <property type="entry name" value="TPR-like_helical_dom_sf"/>
</dbReference>
<keyword evidence="1" id="KW-0732">Signal</keyword>
<dbReference type="InterPro" id="IPR021314">
    <property type="entry name" value="DUF2911"/>
</dbReference>
<sequence length="281" mass="31961">MKKLFILFFVLATGFGLKAQIQTPQPSPLAKIEQKVGLTDVILKYSRPNMRGREIFGNLVPYNELWRTGANENTTISFNDEVTINGKKLPKGDYSIYSIPKQDEWEVIFYSTNDNWGIPQEWDENNIVLKATAQVQELPFDMETFTIMMDELHNDGAVLNFIWANTVASLPFEVPTDEKATASIEKVMSGQPEQNDYFAAASYYHDQKKDMDKAYTWIQKAVEGNENAFWILRRKSLIEAEMGKKEDAIATAKKSLAAAEKAGNNDYIKMNKDSLQDWGAM</sequence>
<keyword evidence="3" id="KW-1185">Reference proteome</keyword>